<keyword evidence="1" id="KW-1185">Reference proteome</keyword>
<dbReference type="AlphaFoldDB" id="A0A915K5F5"/>
<accession>A0A915K5F5</accession>
<protein>
    <submittedName>
        <fullName evidence="2">Uncharacterized protein</fullName>
    </submittedName>
</protein>
<name>A0A915K5F5_ROMCU</name>
<organism evidence="1 2">
    <name type="scientific">Romanomermis culicivorax</name>
    <name type="common">Nematode worm</name>
    <dbReference type="NCBI Taxonomy" id="13658"/>
    <lineage>
        <taxon>Eukaryota</taxon>
        <taxon>Metazoa</taxon>
        <taxon>Ecdysozoa</taxon>
        <taxon>Nematoda</taxon>
        <taxon>Enoplea</taxon>
        <taxon>Dorylaimia</taxon>
        <taxon>Mermithida</taxon>
        <taxon>Mermithoidea</taxon>
        <taxon>Mermithidae</taxon>
        <taxon>Romanomermis</taxon>
    </lineage>
</organism>
<dbReference type="Proteomes" id="UP000887565">
    <property type="component" value="Unplaced"/>
</dbReference>
<evidence type="ECO:0000313" key="1">
    <source>
        <dbReference type="Proteomes" id="UP000887565"/>
    </source>
</evidence>
<dbReference type="WBParaSite" id="nRc.2.0.1.t33975-RA">
    <property type="protein sequence ID" value="nRc.2.0.1.t33975-RA"/>
    <property type="gene ID" value="nRc.2.0.1.g33975"/>
</dbReference>
<proteinExistence type="predicted"/>
<evidence type="ECO:0000313" key="2">
    <source>
        <dbReference type="WBParaSite" id="nRc.2.0.1.t33975-RA"/>
    </source>
</evidence>
<sequence length="73" mass="8839">MLQTFVQKFENAVVSQYLSNLAETLQFLCKPFKKKISKKKFKEKEDKWVFFTNNRAIDPRHETIKKVLNFFNH</sequence>
<reference evidence="2" key="1">
    <citation type="submission" date="2022-11" db="UniProtKB">
        <authorList>
            <consortium name="WormBaseParasite"/>
        </authorList>
    </citation>
    <scope>IDENTIFICATION</scope>
</reference>